<keyword evidence="10 11" id="KW-0998">Cell outer membrane</keyword>
<evidence type="ECO:0000313" key="16">
    <source>
        <dbReference type="EMBL" id="RYU77826.1"/>
    </source>
</evidence>
<dbReference type="SUPFAM" id="SSF56935">
    <property type="entry name" value="Porins"/>
    <property type="match status" value="1"/>
</dbReference>
<dbReference type="Gene3D" id="2.60.40.1120">
    <property type="entry name" value="Carboxypeptidase-like, regulatory domain"/>
    <property type="match status" value="1"/>
</dbReference>
<organism evidence="16 17">
    <name type="scientific">Hymenobacter persicinus</name>
    <dbReference type="NCBI Taxonomy" id="2025506"/>
    <lineage>
        <taxon>Bacteria</taxon>
        <taxon>Pseudomonadati</taxon>
        <taxon>Bacteroidota</taxon>
        <taxon>Cytophagia</taxon>
        <taxon>Cytophagales</taxon>
        <taxon>Hymenobacteraceae</taxon>
        <taxon>Hymenobacter</taxon>
    </lineage>
</organism>
<keyword evidence="16" id="KW-0675">Receptor</keyword>
<evidence type="ECO:0000313" key="17">
    <source>
        <dbReference type="Proteomes" id="UP000294155"/>
    </source>
</evidence>
<dbReference type="Pfam" id="PF00593">
    <property type="entry name" value="TonB_dep_Rec_b-barrel"/>
    <property type="match status" value="1"/>
</dbReference>
<proteinExistence type="inferred from homology"/>
<name>A0A4Q5L866_9BACT</name>
<keyword evidence="5 11" id="KW-0812">Transmembrane</keyword>
<dbReference type="PANTHER" id="PTHR32552">
    <property type="entry name" value="FERRICHROME IRON RECEPTOR-RELATED"/>
    <property type="match status" value="1"/>
</dbReference>
<evidence type="ECO:0000256" key="2">
    <source>
        <dbReference type="ARBA" id="ARBA00022448"/>
    </source>
</evidence>
<comment type="similarity">
    <text evidence="11 12">Belongs to the TonB-dependent receptor family.</text>
</comment>
<feature type="chain" id="PRO_5020886966" evidence="13">
    <location>
        <begin position="26"/>
        <end position="805"/>
    </location>
</feature>
<dbReference type="Gene3D" id="2.40.170.20">
    <property type="entry name" value="TonB-dependent receptor, beta-barrel domain"/>
    <property type="match status" value="1"/>
</dbReference>
<keyword evidence="2 11" id="KW-0813">Transport</keyword>
<sequence>MLSAIFVKKLFLFPLALLLSQAAVAQRTLSGRVFDATSKEPVVGATVRTPDGHTGTATNNSGYFTLPVSTAEIVVSAVGYRARTLPATTDGAALRVALEPAVEDLQTVVVTASREAQLRTEAPVAISRLSPTVIQDTKATLLTELINKVPGVVMLNYGNEQHAMGIRQPFGTNAYFLYLEDGIPLRPMGVFNHNALLETNPLAINSIEVVKGPASSLYGPEAVGGAINVLTKRPTSVPTASLGVQGDQYGYRRAQFGGGGMLSTRLGGFVSGYVARQRNGWAASSDYDKQSVNGRLEYALTDKTHLTAAASYNNYDSQTSSSVDSVAYYRREYSSTSDFTYRKTYALRARLTAEQQWSEQQASSLTVYFRDNRVGQNPSYGIRWNPTPSATNDPTKARGEINVNAFRSYGLLAQHRIRLPWLGAKLLGGASFDYSPTHYDAHQIDLNAQLRADRKSVERYTVAADRPDLPIADYDTNLRNSAVYAQLDLHPLTRLPTLQLTLGGRFDRLAFDYNNYLDHSAGGKVYQQATPKAGLTYDLGHGRGLYANYSQGFSPPGLTSIFRKKPNTPAGAPAEFYYNLKPARFYNREIGGWASLLAGKVYVDVAAYQLDGRNELLNIRQPDNSTDYQSAGKTLHRGIEYGLTYKPTAELFFRFGGTNAVHRFEEFTLSTRAADAVQNVNGKEIPQAPHWVANTELTYKPQWLPGLRLAGEYQRISSWYQDQINQVQYADRGLLGARGVSVLNLRTGYSWRETLEVFVNVLNASNERYATAATRGNNKPDRTTYTPGAPRTVAVGIQYNFIGAK</sequence>
<dbReference type="InterPro" id="IPR037066">
    <property type="entry name" value="Plug_dom_sf"/>
</dbReference>
<dbReference type="GO" id="GO:0009279">
    <property type="term" value="C:cell outer membrane"/>
    <property type="evidence" value="ECO:0007669"/>
    <property type="project" value="UniProtKB-SubCell"/>
</dbReference>
<keyword evidence="9 11" id="KW-0472">Membrane</keyword>
<feature type="domain" description="TonB-dependent receptor plug" evidence="15">
    <location>
        <begin position="121"/>
        <end position="226"/>
    </location>
</feature>
<keyword evidence="7" id="KW-0406">Ion transport</keyword>
<feature type="domain" description="TonB-dependent receptor-like beta-barrel" evidence="14">
    <location>
        <begin position="467"/>
        <end position="763"/>
    </location>
</feature>
<dbReference type="OrthoDB" id="9782587at2"/>
<keyword evidence="17" id="KW-1185">Reference proteome</keyword>
<dbReference type="PROSITE" id="PS52016">
    <property type="entry name" value="TONB_DEPENDENT_REC_3"/>
    <property type="match status" value="1"/>
</dbReference>
<dbReference type="CDD" id="cd01347">
    <property type="entry name" value="ligand_gated_channel"/>
    <property type="match status" value="1"/>
</dbReference>
<evidence type="ECO:0000256" key="13">
    <source>
        <dbReference type="SAM" id="SignalP"/>
    </source>
</evidence>
<keyword evidence="13" id="KW-0732">Signal</keyword>
<reference evidence="16 17" key="1">
    <citation type="submission" date="2019-02" db="EMBL/GenBank/DDBJ databases">
        <title>Bacterial novel species isolated from soil.</title>
        <authorList>
            <person name="Jung H.-Y."/>
        </authorList>
    </citation>
    <scope>NUCLEOTIDE SEQUENCE [LARGE SCALE GENOMIC DNA]</scope>
    <source>
        <strain evidence="16 17">1-3-3-3</strain>
    </source>
</reference>
<evidence type="ECO:0000259" key="15">
    <source>
        <dbReference type="Pfam" id="PF07715"/>
    </source>
</evidence>
<dbReference type="InterPro" id="IPR036942">
    <property type="entry name" value="Beta-barrel_TonB_sf"/>
</dbReference>
<evidence type="ECO:0000256" key="10">
    <source>
        <dbReference type="ARBA" id="ARBA00023237"/>
    </source>
</evidence>
<evidence type="ECO:0000256" key="12">
    <source>
        <dbReference type="RuleBase" id="RU003357"/>
    </source>
</evidence>
<dbReference type="Proteomes" id="UP000294155">
    <property type="component" value="Unassembled WGS sequence"/>
</dbReference>
<evidence type="ECO:0000256" key="11">
    <source>
        <dbReference type="PROSITE-ProRule" id="PRU01360"/>
    </source>
</evidence>
<protein>
    <submittedName>
        <fullName evidence="16">TonB-dependent receptor</fullName>
    </submittedName>
</protein>
<dbReference type="InterPro" id="IPR039426">
    <property type="entry name" value="TonB-dep_rcpt-like"/>
</dbReference>
<comment type="subcellular location">
    <subcellularLocation>
        <location evidence="1 11">Cell outer membrane</location>
        <topology evidence="1 11">Multi-pass membrane protein</topology>
    </subcellularLocation>
</comment>
<keyword evidence="8 12" id="KW-0798">TonB box</keyword>
<dbReference type="InterPro" id="IPR012910">
    <property type="entry name" value="Plug_dom"/>
</dbReference>
<evidence type="ECO:0000256" key="7">
    <source>
        <dbReference type="ARBA" id="ARBA00023065"/>
    </source>
</evidence>
<feature type="signal peptide" evidence="13">
    <location>
        <begin position="1"/>
        <end position="25"/>
    </location>
</feature>
<dbReference type="Pfam" id="PF07715">
    <property type="entry name" value="Plug"/>
    <property type="match status" value="1"/>
</dbReference>
<evidence type="ECO:0000256" key="1">
    <source>
        <dbReference type="ARBA" id="ARBA00004571"/>
    </source>
</evidence>
<keyword evidence="4" id="KW-0410">Iron transport</keyword>
<dbReference type="Pfam" id="PF13715">
    <property type="entry name" value="CarbopepD_reg_2"/>
    <property type="match status" value="1"/>
</dbReference>
<dbReference type="SUPFAM" id="SSF49464">
    <property type="entry name" value="Carboxypeptidase regulatory domain-like"/>
    <property type="match status" value="1"/>
</dbReference>
<evidence type="ECO:0000256" key="9">
    <source>
        <dbReference type="ARBA" id="ARBA00023136"/>
    </source>
</evidence>
<evidence type="ECO:0000256" key="8">
    <source>
        <dbReference type="ARBA" id="ARBA00023077"/>
    </source>
</evidence>
<gene>
    <name evidence="16" type="ORF">EWM57_16645</name>
</gene>
<evidence type="ECO:0000256" key="6">
    <source>
        <dbReference type="ARBA" id="ARBA00023004"/>
    </source>
</evidence>
<comment type="caution">
    <text evidence="16">The sequence shown here is derived from an EMBL/GenBank/DDBJ whole genome shotgun (WGS) entry which is preliminary data.</text>
</comment>
<evidence type="ECO:0000256" key="4">
    <source>
        <dbReference type="ARBA" id="ARBA00022496"/>
    </source>
</evidence>
<dbReference type="InterPro" id="IPR000531">
    <property type="entry name" value="Beta-barrel_TonB"/>
</dbReference>
<dbReference type="PANTHER" id="PTHR32552:SF81">
    <property type="entry name" value="TONB-DEPENDENT OUTER MEMBRANE RECEPTOR"/>
    <property type="match status" value="1"/>
</dbReference>
<dbReference type="InterPro" id="IPR008969">
    <property type="entry name" value="CarboxyPept-like_regulatory"/>
</dbReference>
<dbReference type="AlphaFoldDB" id="A0A4Q5L866"/>
<dbReference type="Gene3D" id="2.170.130.10">
    <property type="entry name" value="TonB-dependent receptor, plug domain"/>
    <property type="match status" value="1"/>
</dbReference>
<evidence type="ECO:0000256" key="5">
    <source>
        <dbReference type="ARBA" id="ARBA00022692"/>
    </source>
</evidence>
<accession>A0A4Q5L866</accession>
<evidence type="ECO:0000259" key="14">
    <source>
        <dbReference type="Pfam" id="PF00593"/>
    </source>
</evidence>
<evidence type="ECO:0000256" key="3">
    <source>
        <dbReference type="ARBA" id="ARBA00022452"/>
    </source>
</evidence>
<keyword evidence="6" id="KW-0408">Iron</keyword>
<dbReference type="EMBL" id="SEWE01000042">
    <property type="protein sequence ID" value="RYU77826.1"/>
    <property type="molecule type" value="Genomic_DNA"/>
</dbReference>
<dbReference type="GO" id="GO:0006826">
    <property type="term" value="P:iron ion transport"/>
    <property type="evidence" value="ECO:0007669"/>
    <property type="project" value="UniProtKB-KW"/>
</dbReference>
<keyword evidence="3 11" id="KW-1134">Transmembrane beta strand</keyword>